<dbReference type="GO" id="GO:0003700">
    <property type="term" value="F:DNA-binding transcription factor activity"/>
    <property type="evidence" value="ECO:0007669"/>
    <property type="project" value="InterPro"/>
</dbReference>
<dbReference type="Gene3D" id="1.10.10.10">
    <property type="entry name" value="Winged helix-like DNA-binding domain superfamily/Winged helix DNA-binding domain"/>
    <property type="match status" value="1"/>
</dbReference>
<dbReference type="EMBL" id="CP032343">
    <property type="protein sequence ID" value="QCO13466.1"/>
    <property type="molecule type" value="Genomic_DNA"/>
</dbReference>
<evidence type="ECO:0000313" key="8">
    <source>
        <dbReference type="EMBL" id="TWA73748.1"/>
    </source>
</evidence>
<dbReference type="InterPro" id="IPR039422">
    <property type="entry name" value="MarR/SlyA-like"/>
</dbReference>
<dbReference type="EMBL" id="VITH01000027">
    <property type="protein sequence ID" value="TWA73748.1"/>
    <property type="molecule type" value="Genomic_DNA"/>
</dbReference>
<accession>A0A0P0FGM9</accession>
<dbReference type="PROSITE" id="PS50995">
    <property type="entry name" value="HTH_MARR_2"/>
    <property type="match status" value="1"/>
</dbReference>
<dbReference type="PANTHER" id="PTHR33164">
    <property type="entry name" value="TRANSCRIPTIONAL REGULATOR, MARR FAMILY"/>
    <property type="match status" value="1"/>
</dbReference>
<dbReference type="PROSITE" id="PS01117">
    <property type="entry name" value="HTH_MARR_1"/>
    <property type="match status" value="1"/>
</dbReference>
<dbReference type="GeneID" id="56448803"/>
<evidence type="ECO:0000313" key="12">
    <source>
        <dbReference type="Proteomes" id="UP001277471"/>
    </source>
</evidence>
<keyword evidence="6" id="KW-0614">Plasmid</keyword>
<dbReference type="GO" id="GO:0006950">
    <property type="term" value="P:response to stress"/>
    <property type="evidence" value="ECO:0007669"/>
    <property type="project" value="TreeGrafter"/>
</dbReference>
<keyword evidence="2" id="KW-0238">DNA-binding</keyword>
<dbReference type="Proteomes" id="UP000316083">
    <property type="component" value="Unassembled WGS sequence"/>
</dbReference>
<dbReference type="KEGG" id="abf:AMK58_26030"/>
<feature type="domain" description="HTH marR-type" evidence="4">
    <location>
        <begin position="19"/>
        <end position="148"/>
    </location>
</feature>
<geneLocation type="plasmid" evidence="6 9">
    <name>p4</name>
</geneLocation>
<reference evidence="5 12" key="3">
    <citation type="submission" date="2023-11" db="EMBL/GenBank/DDBJ databases">
        <title>MicrobeMod: A computational toolkit for identifying prokaryotic methylation and restriction-modification with nanopore sequencing.</title>
        <authorList>
            <person name="Crits-Christoph A."/>
            <person name="Kang S.C."/>
            <person name="Lee H."/>
            <person name="Ostrov N."/>
        </authorList>
    </citation>
    <scope>NUCLEOTIDE SEQUENCE [LARGE SCALE GENOMIC DNA]</scope>
    <source>
        <strain evidence="5 12">ATCC 29145</strain>
    </source>
</reference>
<dbReference type="Proteomes" id="UP000298774">
    <property type="component" value="Plasmid p4"/>
</dbReference>
<gene>
    <name evidence="6" type="ORF">D3868_31205</name>
    <name evidence="7" type="ORF">FBZ82_12543</name>
    <name evidence="8" type="ORF">FBZ83_1273</name>
    <name evidence="5" type="ORF">SIM66_05490</name>
</gene>
<evidence type="ECO:0000313" key="5">
    <source>
        <dbReference type="EMBL" id="MDX5950646.1"/>
    </source>
</evidence>
<evidence type="ECO:0000313" key="9">
    <source>
        <dbReference type="Proteomes" id="UP000298774"/>
    </source>
</evidence>
<dbReference type="SUPFAM" id="SSF46785">
    <property type="entry name" value="Winged helix' DNA-binding domain"/>
    <property type="match status" value="1"/>
</dbReference>
<evidence type="ECO:0000313" key="7">
    <source>
        <dbReference type="EMBL" id="TWA59476.1"/>
    </source>
</evidence>
<dbReference type="Proteomes" id="UP001277471">
    <property type="component" value="Unassembled WGS sequence"/>
</dbReference>
<dbReference type="InterPro" id="IPR036388">
    <property type="entry name" value="WH-like_DNA-bd_sf"/>
</dbReference>
<dbReference type="GO" id="GO:0003677">
    <property type="term" value="F:DNA binding"/>
    <property type="evidence" value="ECO:0007669"/>
    <property type="project" value="UniProtKB-KW"/>
</dbReference>
<keyword evidence="3" id="KW-0804">Transcription</keyword>
<dbReference type="RefSeq" id="WP_051140919.1">
    <property type="nucleotide sequence ID" value="NZ_CP012917.1"/>
</dbReference>
<evidence type="ECO:0000259" key="4">
    <source>
        <dbReference type="PROSITE" id="PS50995"/>
    </source>
</evidence>
<dbReference type="PANTHER" id="PTHR33164:SF95">
    <property type="entry name" value="TRANSCRIPTIONAL REGULATOR"/>
    <property type="match status" value="1"/>
</dbReference>
<sequence>MTLDDPLIEEAYRVLAERPGFLIRRLHQIHVAMFMEECAEFNMTPVQYSVLTALVDRPDLDQVTLGAQIGIDRTTTAGVLARLAERGLIQRRASPVDKRMKLAAITAEGRKLLRRMDKKAQRAHDRTIAPLPKEDRAVFLRYLLHLVDASNGYGRAPLHLP</sequence>
<dbReference type="PRINTS" id="PR00598">
    <property type="entry name" value="HTHMARR"/>
</dbReference>
<dbReference type="EMBL" id="JAWXYC010000002">
    <property type="protein sequence ID" value="MDX5950646.1"/>
    <property type="molecule type" value="Genomic_DNA"/>
</dbReference>
<reference evidence="10 11" key="2">
    <citation type="submission" date="2019-06" db="EMBL/GenBank/DDBJ databases">
        <title>Genomic Encyclopedia of Type Strains, Phase IV (KMG-V): Genome sequencing to study the core and pangenomes of soil and plant-associated prokaryotes.</title>
        <authorList>
            <person name="Whitman W."/>
        </authorList>
    </citation>
    <scope>NUCLEOTIDE SEQUENCE [LARGE SCALE GENOMIC DNA]</scope>
    <source>
        <strain evidence="8 11">BR 11650</strain>
        <strain evidence="7 10">BR 11796</strain>
    </source>
</reference>
<dbReference type="Pfam" id="PF12802">
    <property type="entry name" value="MarR_2"/>
    <property type="match status" value="1"/>
</dbReference>
<dbReference type="InterPro" id="IPR023187">
    <property type="entry name" value="Tscrpt_reg_MarR-type_CS"/>
</dbReference>
<evidence type="ECO:0000313" key="6">
    <source>
        <dbReference type="EMBL" id="QCO13466.1"/>
    </source>
</evidence>
<evidence type="ECO:0000313" key="10">
    <source>
        <dbReference type="Proteomes" id="UP000316083"/>
    </source>
</evidence>
<evidence type="ECO:0000256" key="3">
    <source>
        <dbReference type="ARBA" id="ARBA00023163"/>
    </source>
</evidence>
<proteinExistence type="predicted"/>
<dbReference type="SMART" id="SM00347">
    <property type="entry name" value="HTH_MARR"/>
    <property type="match status" value="1"/>
</dbReference>
<keyword evidence="1" id="KW-0805">Transcription regulation</keyword>
<reference evidence="6 9" key="1">
    <citation type="submission" date="2018-09" db="EMBL/GenBank/DDBJ databases">
        <title>Whole genome based analysis of evolution and adaptive divergence in Indian and Brazilian strains of Azospirillum brasilense.</title>
        <authorList>
            <person name="Singh C."/>
            <person name="Tripathi A.K."/>
        </authorList>
    </citation>
    <scope>NUCLEOTIDE SEQUENCE [LARGE SCALE GENOMIC DNA]</scope>
    <source>
        <strain evidence="6 9">MTCC4038</strain>
        <plasmid evidence="6 9">p4</plasmid>
    </source>
</reference>
<evidence type="ECO:0000313" key="11">
    <source>
        <dbReference type="Proteomes" id="UP000318529"/>
    </source>
</evidence>
<dbReference type="InterPro" id="IPR000835">
    <property type="entry name" value="HTH_MarR-typ"/>
</dbReference>
<dbReference type="Proteomes" id="UP000318529">
    <property type="component" value="Unassembled WGS sequence"/>
</dbReference>
<name>A0A0P0FGM9_AZOBR</name>
<dbReference type="InterPro" id="IPR036390">
    <property type="entry name" value="WH_DNA-bd_sf"/>
</dbReference>
<dbReference type="EMBL" id="VITF01000025">
    <property type="protein sequence ID" value="TWA59476.1"/>
    <property type="molecule type" value="Genomic_DNA"/>
</dbReference>
<organism evidence="6 9">
    <name type="scientific">Azospirillum brasilense</name>
    <dbReference type="NCBI Taxonomy" id="192"/>
    <lineage>
        <taxon>Bacteria</taxon>
        <taxon>Pseudomonadati</taxon>
        <taxon>Pseudomonadota</taxon>
        <taxon>Alphaproteobacteria</taxon>
        <taxon>Rhodospirillales</taxon>
        <taxon>Azospirillaceae</taxon>
        <taxon>Azospirillum</taxon>
    </lineage>
</organism>
<dbReference type="AlphaFoldDB" id="A0A0P0FGM9"/>
<evidence type="ECO:0000256" key="1">
    <source>
        <dbReference type="ARBA" id="ARBA00023015"/>
    </source>
</evidence>
<protein>
    <submittedName>
        <fullName evidence="6">MarR family transcriptional regulator</fullName>
    </submittedName>
</protein>
<keyword evidence="12" id="KW-1185">Reference proteome</keyword>
<evidence type="ECO:0000256" key="2">
    <source>
        <dbReference type="ARBA" id="ARBA00023125"/>
    </source>
</evidence>